<keyword evidence="2" id="KW-0732">Signal</keyword>
<feature type="compositionally biased region" description="Low complexity" evidence="1">
    <location>
        <begin position="163"/>
        <end position="174"/>
    </location>
</feature>
<dbReference type="AlphaFoldDB" id="A0A108TE71"/>
<proteinExistence type="predicted"/>
<evidence type="ECO:0000313" key="4">
    <source>
        <dbReference type="Proteomes" id="UP000448877"/>
    </source>
</evidence>
<protein>
    <recommendedName>
        <fullName evidence="5">DUF3347 domain-containing protein</fullName>
    </recommendedName>
</protein>
<evidence type="ECO:0000313" key="3">
    <source>
        <dbReference type="EMBL" id="KAA5423324.1"/>
    </source>
</evidence>
<feature type="region of interest" description="Disordered" evidence="1">
    <location>
        <begin position="163"/>
        <end position="182"/>
    </location>
</feature>
<evidence type="ECO:0000256" key="2">
    <source>
        <dbReference type="SAM" id="SignalP"/>
    </source>
</evidence>
<gene>
    <name evidence="3" type="ORF">F2Y81_01765</name>
</gene>
<name>A0A108TE71_9BACE</name>
<dbReference type="EMBL" id="VVYV01000002">
    <property type="protein sequence ID" value="KAA5423324.1"/>
    <property type="molecule type" value="Genomic_DNA"/>
</dbReference>
<evidence type="ECO:0008006" key="5">
    <source>
        <dbReference type="Google" id="ProtNLM"/>
    </source>
</evidence>
<sequence length="343" mass="37883">MKKTIFILITILAATASFAQDASNDSIRKRIREMKLSEEYVYAESGSITDFAEAKPAASEKLHAAAITLMTEHQKGKEELKSIWAKAEKQMLFMEYNNGALFKVFAYLPKSSLIEMQPKAETATSVETTSQPTIVHNAPIAEDSLADTSSAAERDSLIHIVAQQTGQTVTTTPQDSNVPKEKAYSVDESTAALIFKMLPLADSKPSSTGKQNEEQTSADGSLTATETGTAEKQPAETAEVTDPWADITESARRVLKDLLAMDTYESAMIYLNAMKDDGRLMFGSLKKAIMLERSYLLIINNGKVETILNKGLDERTNLKSLKQESIRKYIGYGIVWIQVFDKK</sequence>
<dbReference type="GeneID" id="66307048"/>
<feature type="signal peptide" evidence="2">
    <location>
        <begin position="1"/>
        <end position="19"/>
    </location>
</feature>
<dbReference type="RefSeq" id="WP_007218988.1">
    <property type="nucleotide sequence ID" value="NZ_CABMLT010000006.1"/>
</dbReference>
<feature type="compositionally biased region" description="Polar residues" evidence="1">
    <location>
        <begin position="204"/>
        <end position="230"/>
    </location>
</feature>
<feature type="chain" id="PRO_5030020189" description="DUF3347 domain-containing protein" evidence="2">
    <location>
        <begin position="20"/>
        <end position="343"/>
    </location>
</feature>
<evidence type="ECO:0000256" key="1">
    <source>
        <dbReference type="SAM" id="MobiDB-lite"/>
    </source>
</evidence>
<dbReference type="Proteomes" id="UP000448877">
    <property type="component" value="Unassembled WGS sequence"/>
</dbReference>
<organism evidence="3 4">
    <name type="scientific">Bacteroides cellulosilyticus</name>
    <dbReference type="NCBI Taxonomy" id="246787"/>
    <lineage>
        <taxon>Bacteria</taxon>
        <taxon>Pseudomonadati</taxon>
        <taxon>Bacteroidota</taxon>
        <taxon>Bacteroidia</taxon>
        <taxon>Bacteroidales</taxon>
        <taxon>Bacteroidaceae</taxon>
        <taxon>Bacteroides</taxon>
    </lineage>
</organism>
<feature type="region of interest" description="Disordered" evidence="1">
    <location>
        <begin position="203"/>
        <end position="243"/>
    </location>
</feature>
<accession>A0A108TE71</accession>
<reference evidence="3 4" key="1">
    <citation type="journal article" date="2019" name="Nat. Med.">
        <title>A library of human gut bacterial isolates paired with longitudinal multiomics data enables mechanistic microbiome research.</title>
        <authorList>
            <person name="Poyet M."/>
            <person name="Groussin M."/>
            <person name="Gibbons S.M."/>
            <person name="Avila-Pacheco J."/>
            <person name="Jiang X."/>
            <person name="Kearney S.M."/>
            <person name="Perrotta A.R."/>
            <person name="Berdy B."/>
            <person name="Zhao S."/>
            <person name="Lieberman T.D."/>
            <person name="Swanson P.K."/>
            <person name="Smith M."/>
            <person name="Roesemann S."/>
            <person name="Alexander J.E."/>
            <person name="Rich S.A."/>
            <person name="Livny J."/>
            <person name="Vlamakis H."/>
            <person name="Clish C."/>
            <person name="Bullock K."/>
            <person name="Deik A."/>
            <person name="Scott J."/>
            <person name="Pierce K.A."/>
            <person name="Xavier R.J."/>
            <person name="Alm E.J."/>
        </authorList>
    </citation>
    <scope>NUCLEOTIDE SEQUENCE [LARGE SCALE GENOMIC DNA]</scope>
    <source>
        <strain evidence="3 4">BIOML-A6</strain>
    </source>
</reference>
<comment type="caution">
    <text evidence="3">The sequence shown here is derived from an EMBL/GenBank/DDBJ whole genome shotgun (WGS) entry which is preliminary data.</text>
</comment>